<evidence type="ECO:0000313" key="1">
    <source>
        <dbReference type="EMBL" id="VAH40914.1"/>
    </source>
</evidence>
<dbReference type="EMBL" id="LT934114">
    <property type="protein sequence ID" value="VAH40914.1"/>
    <property type="molecule type" value="Genomic_DNA"/>
</dbReference>
<accession>A0A9R1PCK5</accession>
<gene>
    <name evidence="1" type="ORF">TRITD_2Bv1G014910</name>
</gene>
<name>A0A9R1PCK5_TRITD</name>
<evidence type="ECO:0000313" key="2">
    <source>
        <dbReference type="Proteomes" id="UP000324705"/>
    </source>
</evidence>
<dbReference type="AlphaFoldDB" id="A0A9R1PCK5"/>
<keyword evidence="2" id="KW-1185">Reference proteome</keyword>
<reference evidence="1 2" key="1">
    <citation type="submission" date="2017-09" db="EMBL/GenBank/DDBJ databases">
        <authorList>
            <consortium name="International Durum Wheat Genome Sequencing Consortium (IDWGSC)"/>
            <person name="Milanesi L."/>
        </authorList>
    </citation>
    <scope>NUCLEOTIDE SEQUENCE [LARGE SCALE GENOMIC DNA]</scope>
    <source>
        <strain evidence="2">cv. Svevo</strain>
    </source>
</reference>
<protein>
    <submittedName>
        <fullName evidence="1">Uncharacterized protein</fullName>
    </submittedName>
</protein>
<sequence length="74" mass="8198">MSSSYVPWAPRSTSFCCLTNHLGFSILHPQFPIALPPPASKLHQSGSNAFCNLPRCVFISTPSVKKYKTFRSPN</sequence>
<organism evidence="1 2">
    <name type="scientific">Triticum turgidum subsp. durum</name>
    <name type="common">Durum wheat</name>
    <name type="synonym">Triticum durum</name>
    <dbReference type="NCBI Taxonomy" id="4567"/>
    <lineage>
        <taxon>Eukaryota</taxon>
        <taxon>Viridiplantae</taxon>
        <taxon>Streptophyta</taxon>
        <taxon>Embryophyta</taxon>
        <taxon>Tracheophyta</taxon>
        <taxon>Spermatophyta</taxon>
        <taxon>Magnoliopsida</taxon>
        <taxon>Liliopsida</taxon>
        <taxon>Poales</taxon>
        <taxon>Poaceae</taxon>
        <taxon>BOP clade</taxon>
        <taxon>Pooideae</taxon>
        <taxon>Triticodae</taxon>
        <taxon>Triticeae</taxon>
        <taxon>Triticinae</taxon>
        <taxon>Triticum</taxon>
    </lineage>
</organism>
<dbReference type="Gramene" id="TRITD2Bv1G014910.1">
    <property type="protein sequence ID" value="TRITD2Bv1G014910.1"/>
    <property type="gene ID" value="TRITD2Bv1G014910"/>
</dbReference>
<dbReference type="Proteomes" id="UP000324705">
    <property type="component" value="Chromosome 2B"/>
</dbReference>
<proteinExistence type="predicted"/>